<protein>
    <recommendedName>
        <fullName evidence="2">Ankyrin repeat protein</fullName>
    </recommendedName>
</protein>
<dbReference type="SUPFAM" id="SSF140860">
    <property type="entry name" value="Pseudo ankyrin repeat-like"/>
    <property type="match status" value="1"/>
</dbReference>
<evidence type="ECO:0000313" key="1">
    <source>
        <dbReference type="EMBL" id="QHT24573.1"/>
    </source>
</evidence>
<sequence length="375" mass="44179">MRILLTNENDLAYKNNFTYTYGNLVNISEVNFNIHTLDLRFEYINTKERIINLEKFYQKVFGMTPVTSMYGLTIMMPRYFRVVISGGKYKYVLSDKYPIFSISTIKKFNLNVSPFYMKYLCHTNKIDILKYLESCNKLKSLKYLVQNDNNLIDAISNEKHIKVLELLKNSGLLNSGLPLKYSFRAIDFASALANIDILNWWKNSGLLLKYSNKALDHASEFGHVNVLEWWKNSKLPLRYTSLGIDNASHNNHVNILEWWKNSGLELKYSGYSLNWASRNSHVAVLEWWKNSGLPLQYSEYELYAATCSCNIDMLDWWKNSGLPLKYNRDEYLRYLYSGWRDSGVLKWWENSGLLFKKKPNLIERLRLHLYIKFLA</sequence>
<organism evidence="1">
    <name type="scientific">viral metagenome</name>
    <dbReference type="NCBI Taxonomy" id="1070528"/>
    <lineage>
        <taxon>unclassified sequences</taxon>
        <taxon>metagenomes</taxon>
        <taxon>organismal metagenomes</taxon>
    </lineage>
</organism>
<dbReference type="AlphaFoldDB" id="A0A6C0E839"/>
<dbReference type="PANTHER" id="PTHR46586:SF3">
    <property type="entry name" value="ANKYRIN REPEAT-CONTAINING PROTEIN"/>
    <property type="match status" value="1"/>
</dbReference>
<dbReference type="InterPro" id="IPR052050">
    <property type="entry name" value="SecEffector_AnkRepeat"/>
</dbReference>
<accession>A0A6C0E839</accession>
<dbReference type="EMBL" id="MN739746">
    <property type="protein sequence ID" value="QHT24573.1"/>
    <property type="molecule type" value="Genomic_DNA"/>
</dbReference>
<reference evidence="1" key="1">
    <citation type="journal article" date="2020" name="Nature">
        <title>Giant virus diversity and host interactions through global metagenomics.</title>
        <authorList>
            <person name="Schulz F."/>
            <person name="Roux S."/>
            <person name="Paez-Espino D."/>
            <person name="Jungbluth S."/>
            <person name="Walsh D.A."/>
            <person name="Denef V.J."/>
            <person name="McMahon K.D."/>
            <person name="Konstantinidis K.T."/>
            <person name="Eloe-Fadrosh E.A."/>
            <person name="Kyrpides N.C."/>
            <person name="Woyke T."/>
        </authorList>
    </citation>
    <scope>NUCLEOTIDE SEQUENCE</scope>
    <source>
        <strain evidence="1">GVMAG-M-3300023179-150</strain>
    </source>
</reference>
<evidence type="ECO:0008006" key="2">
    <source>
        <dbReference type="Google" id="ProtNLM"/>
    </source>
</evidence>
<proteinExistence type="predicted"/>
<name>A0A6C0E839_9ZZZZ</name>
<dbReference type="PANTHER" id="PTHR46586">
    <property type="entry name" value="ANKYRIN REPEAT-CONTAINING PROTEIN"/>
    <property type="match status" value="1"/>
</dbReference>